<evidence type="ECO:0000256" key="8">
    <source>
        <dbReference type="ARBA" id="ARBA00023049"/>
    </source>
</evidence>
<dbReference type="PRINTS" id="PR00932">
    <property type="entry name" value="AMINO1PTASE"/>
</dbReference>
<evidence type="ECO:0000256" key="6">
    <source>
        <dbReference type="ARBA" id="ARBA00022801"/>
    </source>
</evidence>
<keyword evidence="8 9" id="KW-0482">Metalloprotease</keyword>
<keyword evidence="4 9" id="KW-0645">Protease</keyword>
<evidence type="ECO:0000256" key="1">
    <source>
        <dbReference type="ARBA" id="ARBA00001947"/>
    </source>
</evidence>
<dbReference type="RefSeq" id="WP_120169301.1">
    <property type="nucleotide sequence ID" value="NZ_MCIB01000017.1"/>
</dbReference>
<dbReference type="GO" id="GO:0008237">
    <property type="term" value="F:metallopeptidase activity"/>
    <property type="evidence" value="ECO:0007669"/>
    <property type="project" value="UniProtKB-KW"/>
</dbReference>
<protein>
    <recommendedName>
        <fullName evidence="10">M18 family aminopeptidase</fullName>
        <ecNumber evidence="10">3.4.11.-</ecNumber>
    </recommendedName>
</protein>
<dbReference type="EC" id="3.4.11.-" evidence="10"/>
<dbReference type="CDD" id="cd05658">
    <property type="entry name" value="M18_DAP"/>
    <property type="match status" value="1"/>
</dbReference>
<proteinExistence type="inferred from homology"/>
<keyword evidence="7 9" id="KW-0862">Zinc</keyword>
<keyword evidence="3 9" id="KW-0031">Aminopeptidase</keyword>
<reference evidence="11 12" key="1">
    <citation type="submission" date="2016-08" db="EMBL/GenBank/DDBJ databases">
        <title>Novel Firmicutes and Novel Genomes.</title>
        <authorList>
            <person name="Poppleton D.I."/>
            <person name="Gribaldo S."/>
        </authorList>
    </citation>
    <scope>NUCLEOTIDE SEQUENCE [LARGE SCALE GENOMIC DNA]</scope>
    <source>
        <strain evidence="11 12">CTT3</strain>
    </source>
</reference>
<evidence type="ECO:0000313" key="12">
    <source>
        <dbReference type="Proteomes" id="UP000284177"/>
    </source>
</evidence>
<keyword evidence="6 9" id="KW-0378">Hydrolase</keyword>
<name>A0A419T248_9FIRM</name>
<dbReference type="PANTHER" id="PTHR28570">
    <property type="entry name" value="ASPARTYL AMINOPEPTIDASE"/>
    <property type="match status" value="1"/>
</dbReference>
<dbReference type="GO" id="GO:0006508">
    <property type="term" value="P:proteolysis"/>
    <property type="evidence" value="ECO:0007669"/>
    <property type="project" value="UniProtKB-KW"/>
</dbReference>
<evidence type="ECO:0000256" key="2">
    <source>
        <dbReference type="ARBA" id="ARBA00008290"/>
    </source>
</evidence>
<dbReference type="NCBIfam" id="NF002759">
    <property type="entry name" value="PRK02813.1"/>
    <property type="match status" value="1"/>
</dbReference>
<gene>
    <name evidence="11" type="ORF">BET03_12430</name>
</gene>
<sequence>MNKELELAQELIDFIYESPSVFHVVENTKDMLKNNGFKELKLTEKWKLEKGEKYFVSKNNSAIVAFIVGTGEIEEDGFKMIGAHTDSPTFRIKPSPEMVVEDSYLKLNTEVYGGPILNTWFDRPLSIAGRVSLKSDNPLYPEIRLVNIKRPILTIPNLAIHMNRKVNEGIEINKQKDVLPLVSTINEEFEKDNYLIKLLAEELNVKAEDILDFDLFIYECEKGKIVGAESEFILSGKLDDLAMVHAGIKASINTEPAKATNVMVCFDNEEIGSSTKQGAGSPMLRNILERIVYSLGKEREDFFRAIYNSFIISADMAHALHPNYTEKHDPVNKPIINKGPVIKINANFAYTTDSDSNSVYEMICKNSDIPVQKFVNRSDERGGSTIGPISWSQLDIRSIDIGNPILAMHSVRELSGVKDHYYIIKSFEEYYKL</sequence>
<dbReference type="OrthoDB" id="9764268at2"/>
<dbReference type="InterPro" id="IPR023358">
    <property type="entry name" value="Peptidase_M18_dom2"/>
</dbReference>
<dbReference type="GO" id="GO:0004177">
    <property type="term" value="F:aminopeptidase activity"/>
    <property type="evidence" value="ECO:0007669"/>
    <property type="project" value="UniProtKB-KW"/>
</dbReference>
<dbReference type="FunFam" id="2.30.250.10:FF:000003">
    <property type="entry name" value="Probable M18 family aminopeptidase 2"/>
    <property type="match status" value="1"/>
</dbReference>
<dbReference type="PANTHER" id="PTHR28570:SF3">
    <property type="entry name" value="ASPARTYL AMINOPEPTIDASE"/>
    <property type="match status" value="1"/>
</dbReference>
<dbReference type="Gene3D" id="3.40.630.10">
    <property type="entry name" value="Zn peptidases"/>
    <property type="match status" value="1"/>
</dbReference>
<comment type="caution">
    <text evidence="11">The sequence shown here is derived from an EMBL/GenBank/DDBJ whole genome shotgun (WGS) entry which is preliminary data.</text>
</comment>
<dbReference type="EMBL" id="MCIB01000017">
    <property type="protein sequence ID" value="RKD31567.1"/>
    <property type="molecule type" value="Genomic_DNA"/>
</dbReference>
<evidence type="ECO:0000256" key="4">
    <source>
        <dbReference type="ARBA" id="ARBA00022670"/>
    </source>
</evidence>
<evidence type="ECO:0000256" key="5">
    <source>
        <dbReference type="ARBA" id="ARBA00022723"/>
    </source>
</evidence>
<accession>A0A419T248</accession>
<evidence type="ECO:0000256" key="10">
    <source>
        <dbReference type="RuleBase" id="RU004387"/>
    </source>
</evidence>
<dbReference type="SUPFAM" id="SSF101821">
    <property type="entry name" value="Aminopeptidase/glucanase lid domain"/>
    <property type="match status" value="1"/>
</dbReference>
<comment type="similarity">
    <text evidence="2 9">Belongs to the peptidase M18 family.</text>
</comment>
<dbReference type="Pfam" id="PF02127">
    <property type="entry name" value="Peptidase_M18"/>
    <property type="match status" value="1"/>
</dbReference>
<keyword evidence="5 9" id="KW-0479">Metal-binding</keyword>
<organism evidence="11 12">
    <name type="scientific">Thermohalobacter berrensis</name>
    <dbReference type="NCBI Taxonomy" id="99594"/>
    <lineage>
        <taxon>Bacteria</taxon>
        <taxon>Bacillati</taxon>
        <taxon>Bacillota</taxon>
        <taxon>Tissierellia</taxon>
        <taxon>Tissierellales</taxon>
        <taxon>Thermohalobacteraceae</taxon>
        <taxon>Thermohalobacter</taxon>
    </lineage>
</organism>
<keyword evidence="12" id="KW-1185">Reference proteome</keyword>
<comment type="cofactor">
    <cofactor evidence="1 10">
        <name>Zn(2+)</name>
        <dbReference type="ChEBI" id="CHEBI:29105"/>
    </cofactor>
</comment>
<dbReference type="AlphaFoldDB" id="A0A419T248"/>
<dbReference type="GO" id="GO:0005737">
    <property type="term" value="C:cytoplasm"/>
    <property type="evidence" value="ECO:0007669"/>
    <property type="project" value="UniProtKB-ARBA"/>
</dbReference>
<dbReference type="Gene3D" id="2.30.250.10">
    <property type="entry name" value="Aminopeptidase i, Domain 2"/>
    <property type="match status" value="1"/>
</dbReference>
<evidence type="ECO:0000256" key="9">
    <source>
        <dbReference type="RuleBase" id="RU004386"/>
    </source>
</evidence>
<dbReference type="SUPFAM" id="SSF53187">
    <property type="entry name" value="Zn-dependent exopeptidases"/>
    <property type="match status" value="1"/>
</dbReference>
<dbReference type="InterPro" id="IPR001948">
    <property type="entry name" value="Peptidase_M18"/>
</dbReference>
<evidence type="ECO:0000256" key="3">
    <source>
        <dbReference type="ARBA" id="ARBA00022438"/>
    </source>
</evidence>
<dbReference type="Proteomes" id="UP000284177">
    <property type="component" value="Unassembled WGS sequence"/>
</dbReference>
<dbReference type="GO" id="GO:0008270">
    <property type="term" value="F:zinc ion binding"/>
    <property type="evidence" value="ECO:0007669"/>
    <property type="project" value="InterPro"/>
</dbReference>
<evidence type="ECO:0000256" key="7">
    <source>
        <dbReference type="ARBA" id="ARBA00022833"/>
    </source>
</evidence>
<evidence type="ECO:0000313" key="11">
    <source>
        <dbReference type="EMBL" id="RKD31567.1"/>
    </source>
</evidence>